<protein>
    <recommendedName>
        <fullName evidence="6 9">Choline dehydrogenase</fullName>
        <ecNumber evidence="6 9">1.1.99.1</ecNumber>
    </recommendedName>
</protein>
<dbReference type="AlphaFoldDB" id="A0A1W2BQ96"/>
<dbReference type="InterPro" id="IPR036188">
    <property type="entry name" value="FAD/NAD-bd_sf"/>
</dbReference>
<evidence type="ECO:0000313" key="11">
    <source>
        <dbReference type="EMBL" id="SMC74996.1"/>
    </source>
</evidence>
<dbReference type="InterPro" id="IPR007867">
    <property type="entry name" value="GMC_OxRtase_C"/>
</dbReference>
<evidence type="ECO:0000256" key="7">
    <source>
        <dbReference type="PIRSR" id="PIRSR000137-2"/>
    </source>
</evidence>
<evidence type="ECO:0000256" key="2">
    <source>
        <dbReference type="ARBA" id="ARBA00010790"/>
    </source>
</evidence>
<dbReference type="PANTHER" id="PTHR11552:SF147">
    <property type="entry name" value="CHOLINE DEHYDROGENASE, MITOCHONDRIAL"/>
    <property type="match status" value="1"/>
</dbReference>
<reference evidence="11 12" key="1">
    <citation type="submission" date="2017-04" db="EMBL/GenBank/DDBJ databases">
        <authorList>
            <person name="Afonso C.L."/>
            <person name="Miller P.J."/>
            <person name="Scott M.A."/>
            <person name="Spackman E."/>
            <person name="Goraichik I."/>
            <person name="Dimitrov K.M."/>
            <person name="Suarez D.L."/>
            <person name="Swayne D.E."/>
        </authorList>
    </citation>
    <scope>NUCLEOTIDE SEQUENCE [LARGE SCALE GENOMIC DNA]</scope>
    <source>
        <strain evidence="11 12">DSM 3385</strain>
    </source>
</reference>
<comment type="pathway">
    <text evidence="9">Amine and polyamine biosynthesis; betaine biosynthesis via choline pathway; betaine aldehyde from choline (cytochrome c reductase route): step 1/1.</text>
</comment>
<sequence length="601" mass="66166">MQNVPVATFGWKEIAATPSNIFINQEFSTFVMAGFYKTDLSVAVTQGVGVMKKNYDFIIIGGGSAGCVLANRLSANPSNRVLVLEAGRPDYIWDVFIHMPAGLTFPLGNKFYDWCYESEPEPNMENRRVFHGRGKVLGGSSSINGMIYIRGNAMDYEKWSKDPGMENWDYANCLPYFKRAENRLMGADEYHGVNGPLLLETGPCTNPLFGGFMAAAKEAGYPLTDDVNGYQQEGFGRFDRNIFRARRLSAARAYLHPVLKKRPNLDVICRAFTTKIIFQGKRAGGVEYTKGKSNTVKKAFAGEVICCGGAINSPQTLQLSGVGNAAELQALGLDVVHDLPGVGENLQDHLEVYVQYACKKPVSMNPALALWKKPFIGFQWLFQRKGAAATNHFEAGGFIRSNDEVEYPNLQFHFLPLAIRYDGSQPSQEHGYQVHVGPMNSDARGSVKIQSTDPGVHPKLQFNYLSTEQDRREWVEAIRCARNILNQPAMAEFNAGETSPGPGVETDQEILDWVKKDSETALHPSCTCKMGTDNMAVVAPDSLKVHGVEGLRVVDASVMPYVTNGNIYAPVVMIAEKAADLILGNALAAPGTSDFYKHEKK</sequence>
<comment type="cofactor">
    <cofactor evidence="1 7">
        <name>FAD</name>
        <dbReference type="ChEBI" id="CHEBI:57692"/>
    </cofactor>
</comment>
<keyword evidence="4 7" id="KW-0274">FAD</keyword>
<evidence type="ECO:0000256" key="5">
    <source>
        <dbReference type="ARBA" id="ARBA00023002"/>
    </source>
</evidence>
<comment type="catalytic activity">
    <reaction evidence="9">
        <text>choline + A = betaine aldehyde + AH2</text>
        <dbReference type="Rhea" id="RHEA:17433"/>
        <dbReference type="ChEBI" id="CHEBI:13193"/>
        <dbReference type="ChEBI" id="CHEBI:15354"/>
        <dbReference type="ChEBI" id="CHEBI:15710"/>
        <dbReference type="ChEBI" id="CHEBI:17499"/>
        <dbReference type="EC" id="1.1.99.1"/>
    </reaction>
</comment>
<feature type="domain" description="Glucose-methanol-choline oxidoreductase N-terminal" evidence="10">
    <location>
        <begin position="134"/>
        <end position="157"/>
    </location>
</feature>
<dbReference type="InterPro" id="IPR012132">
    <property type="entry name" value="GMC_OxRdtase"/>
</dbReference>
<dbReference type="SUPFAM" id="SSF51905">
    <property type="entry name" value="FAD/NAD(P)-binding domain"/>
    <property type="match status" value="1"/>
</dbReference>
<dbReference type="Proteomes" id="UP000192418">
    <property type="component" value="Unassembled WGS sequence"/>
</dbReference>
<dbReference type="GO" id="GO:0050660">
    <property type="term" value="F:flavin adenine dinucleotide binding"/>
    <property type="evidence" value="ECO:0007669"/>
    <property type="project" value="InterPro"/>
</dbReference>
<dbReference type="STRING" id="1121400.SAMN02746065_10946"/>
<dbReference type="GO" id="GO:0008812">
    <property type="term" value="F:choline dehydrogenase activity"/>
    <property type="evidence" value="ECO:0007669"/>
    <property type="project" value="UniProtKB-UniRule"/>
</dbReference>
<dbReference type="NCBIfam" id="NF002550">
    <property type="entry name" value="PRK02106.1"/>
    <property type="match status" value="1"/>
</dbReference>
<dbReference type="PANTHER" id="PTHR11552">
    <property type="entry name" value="GLUCOSE-METHANOL-CHOLINE GMC OXIDOREDUCTASE"/>
    <property type="match status" value="1"/>
</dbReference>
<keyword evidence="3 8" id="KW-0285">Flavoprotein</keyword>
<evidence type="ECO:0000256" key="8">
    <source>
        <dbReference type="RuleBase" id="RU003968"/>
    </source>
</evidence>
<evidence type="ECO:0000259" key="10">
    <source>
        <dbReference type="PROSITE" id="PS00623"/>
    </source>
</evidence>
<dbReference type="Pfam" id="PF00732">
    <property type="entry name" value="GMC_oxred_N"/>
    <property type="match status" value="1"/>
</dbReference>
<evidence type="ECO:0000256" key="6">
    <source>
        <dbReference type="NCBIfam" id="TIGR01810"/>
    </source>
</evidence>
<dbReference type="Pfam" id="PF05199">
    <property type="entry name" value="GMC_oxred_C"/>
    <property type="match status" value="1"/>
</dbReference>
<dbReference type="NCBIfam" id="TIGR01810">
    <property type="entry name" value="betA"/>
    <property type="match status" value="1"/>
</dbReference>
<name>A0A1W2BQ96_9BACT</name>
<evidence type="ECO:0000256" key="3">
    <source>
        <dbReference type="ARBA" id="ARBA00022630"/>
    </source>
</evidence>
<keyword evidence="12" id="KW-1185">Reference proteome</keyword>
<evidence type="ECO:0000256" key="1">
    <source>
        <dbReference type="ARBA" id="ARBA00001974"/>
    </source>
</evidence>
<dbReference type="PIRSF" id="PIRSF000137">
    <property type="entry name" value="Alcohol_oxidase"/>
    <property type="match status" value="1"/>
</dbReference>
<dbReference type="GO" id="GO:0016020">
    <property type="term" value="C:membrane"/>
    <property type="evidence" value="ECO:0007669"/>
    <property type="project" value="TreeGrafter"/>
</dbReference>
<dbReference type="EC" id="1.1.99.1" evidence="6 9"/>
<evidence type="ECO:0000313" key="12">
    <source>
        <dbReference type="Proteomes" id="UP000192418"/>
    </source>
</evidence>
<dbReference type="Gene3D" id="3.30.560.10">
    <property type="entry name" value="Glucose Oxidase, domain 3"/>
    <property type="match status" value="1"/>
</dbReference>
<dbReference type="SUPFAM" id="SSF54373">
    <property type="entry name" value="FAD-linked reductases, C-terminal domain"/>
    <property type="match status" value="1"/>
</dbReference>
<dbReference type="EMBL" id="FWXY01000009">
    <property type="protein sequence ID" value="SMC74996.1"/>
    <property type="molecule type" value="Genomic_DNA"/>
</dbReference>
<dbReference type="InterPro" id="IPR000172">
    <property type="entry name" value="GMC_OxRdtase_N"/>
</dbReference>
<dbReference type="PROSITE" id="PS00623">
    <property type="entry name" value="GMC_OXRED_1"/>
    <property type="match status" value="1"/>
</dbReference>
<feature type="binding site" evidence="7">
    <location>
        <position position="136"/>
    </location>
    <ligand>
        <name>FAD</name>
        <dbReference type="ChEBI" id="CHEBI:57692"/>
    </ligand>
</feature>
<comment type="similarity">
    <text evidence="2 8">Belongs to the GMC oxidoreductase family.</text>
</comment>
<dbReference type="GO" id="GO:0019285">
    <property type="term" value="P:glycine betaine biosynthetic process from choline"/>
    <property type="evidence" value="ECO:0007669"/>
    <property type="project" value="UniProtKB-UniRule"/>
</dbReference>
<proteinExistence type="inferred from homology"/>
<dbReference type="InterPro" id="IPR011533">
    <property type="entry name" value="BetA"/>
</dbReference>
<keyword evidence="5" id="KW-0560">Oxidoreductase</keyword>
<gene>
    <name evidence="11" type="ORF">SAMN02746065_10946</name>
</gene>
<dbReference type="Gene3D" id="3.50.50.60">
    <property type="entry name" value="FAD/NAD(P)-binding domain"/>
    <property type="match status" value="1"/>
</dbReference>
<organism evidence="11 12">
    <name type="scientific">Desulfocicer vacuolatum DSM 3385</name>
    <dbReference type="NCBI Taxonomy" id="1121400"/>
    <lineage>
        <taxon>Bacteria</taxon>
        <taxon>Pseudomonadati</taxon>
        <taxon>Thermodesulfobacteriota</taxon>
        <taxon>Desulfobacteria</taxon>
        <taxon>Desulfobacterales</taxon>
        <taxon>Desulfobacteraceae</taxon>
        <taxon>Desulfocicer</taxon>
    </lineage>
</organism>
<dbReference type="UniPathway" id="UPA00529">
    <property type="reaction ID" value="UER00385"/>
</dbReference>
<evidence type="ECO:0000256" key="9">
    <source>
        <dbReference type="RuleBase" id="RU003969"/>
    </source>
</evidence>
<evidence type="ECO:0000256" key="4">
    <source>
        <dbReference type="ARBA" id="ARBA00022827"/>
    </source>
</evidence>
<accession>A0A1W2BQ96</accession>